<dbReference type="InterPro" id="IPR052225">
    <property type="entry name" value="Ser/Arg_repetitive_matrix"/>
</dbReference>
<organism evidence="4 5">
    <name type="scientific">Macleaya cordata</name>
    <name type="common">Five-seeded plume-poppy</name>
    <name type="synonym">Bocconia cordata</name>
    <dbReference type="NCBI Taxonomy" id="56857"/>
    <lineage>
        <taxon>Eukaryota</taxon>
        <taxon>Viridiplantae</taxon>
        <taxon>Streptophyta</taxon>
        <taxon>Embryophyta</taxon>
        <taxon>Tracheophyta</taxon>
        <taxon>Spermatophyta</taxon>
        <taxon>Magnoliopsida</taxon>
        <taxon>Ranunculales</taxon>
        <taxon>Papaveraceae</taxon>
        <taxon>Papaveroideae</taxon>
        <taxon>Macleaya</taxon>
    </lineage>
</organism>
<dbReference type="Gene3D" id="1.20.1390.10">
    <property type="entry name" value="PWI domain"/>
    <property type="match status" value="1"/>
</dbReference>
<evidence type="ECO:0000313" key="4">
    <source>
        <dbReference type="EMBL" id="OVA15587.1"/>
    </source>
</evidence>
<dbReference type="STRING" id="56857.A0A200QYL7"/>
<dbReference type="SMART" id="SM00311">
    <property type="entry name" value="PWI"/>
    <property type="match status" value="1"/>
</dbReference>
<feature type="compositionally biased region" description="Basic and acidic residues" evidence="2">
    <location>
        <begin position="533"/>
        <end position="545"/>
    </location>
</feature>
<accession>A0A200QYL7</accession>
<dbReference type="OrthoDB" id="163257at2759"/>
<dbReference type="PANTHER" id="PTHR23148">
    <property type="entry name" value="SERINE/ARGININE REGULATED NUCLEAR MATRIX PROTEIN"/>
    <property type="match status" value="1"/>
</dbReference>
<feature type="compositionally biased region" description="Basic residues" evidence="2">
    <location>
        <begin position="349"/>
        <end position="399"/>
    </location>
</feature>
<dbReference type="EMBL" id="MVGT01000753">
    <property type="protein sequence ID" value="OVA15587.1"/>
    <property type="molecule type" value="Genomic_DNA"/>
</dbReference>
<feature type="compositionally biased region" description="Low complexity" evidence="2">
    <location>
        <begin position="322"/>
        <end position="332"/>
    </location>
</feature>
<gene>
    <name evidence="4" type="ORF">BVC80_9033g59</name>
</gene>
<dbReference type="GO" id="GO:0006397">
    <property type="term" value="P:mRNA processing"/>
    <property type="evidence" value="ECO:0007669"/>
    <property type="project" value="UniProtKB-KW"/>
</dbReference>
<feature type="compositionally biased region" description="Basic residues" evidence="2">
    <location>
        <begin position="243"/>
        <end position="256"/>
    </location>
</feature>
<feature type="compositionally biased region" description="Basic and acidic residues" evidence="2">
    <location>
        <begin position="570"/>
        <end position="591"/>
    </location>
</feature>
<dbReference type="SUPFAM" id="SSF101233">
    <property type="entry name" value="PWI domain"/>
    <property type="match status" value="1"/>
</dbReference>
<feature type="compositionally biased region" description="Basic residues" evidence="2">
    <location>
        <begin position="832"/>
        <end position="854"/>
    </location>
</feature>
<feature type="compositionally biased region" description="Low complexity" evidence="2">
    <location>
        <begin position="552"/>
        <end position="565"/>
    </location>
</feature>
<feature type="compositionally biased region" description="Basic residues" evidence="2">
    <location>
        <begin position="408"/>
        <end position="455"/>
    </location>
</feature>
<comment type="caution">
    <text evidence="4">The sequence shown here is derived from an EMBL/GenBank/DDBJ whole genome shotgun (WGS) entry which is preliminary data.</text>
</comment>
<dbReference type="AlphaFoldDB" id="A0A200QYL7"/>
<feature type="compositionally biased region" description="Basic and acidic residues" evidence="2">
    <location>
        <begin position="186"/>
        <end position="199"/>
    </location>
</feature>
<evidence type="ECO:0000256" key="2">
    <source>
        <dbReference type="SAM" id="MobiDB-lite"/>
    </source>
</evidence>
<feature type="compositionally biased region" description="Basic and acidic residues" evidence="2">
    <location>
        <begin position="618"/>
        <end position="628"/>
    </location>
</feature>
<name>A0A200QYL7_MACCD</name>
<protein>
    <submittedName>
        <fullName evidence="4">PWI domain</fullName>
    </submittedName>
</protein>
<keyword evidence="1" id="KW-0507">mRNA processing</keyword>
<keyword evidence="5" id="KW-1185">Reference proteome</keyword>
<dbReference type="GO" id="GO:0003723">
    <property type="term" value="F:RNA binding"/>
    <property type="evidence" value="ECO:0007669"/>
    <property type="project" value="TreeGrafter"/>
</dbReference>
<feature type="compositionally biased region" description="Basic and acidic residues" evidence="2">
    <location>
        <begin position="779"/>
        <end position="789"/>
    </location>
</feature>
<feature type="region of interest" description="Disordered" evidence="2">
    <location>
        <begin position="151"/>
        <end position="900"/>
    </location>
</feature>
<dbReference type="InterPro" id="IPR036483">
    <property type="entry name" value="PWI_dom_sf"/>
</dbReference>
<feature type="compositionally biased region" description="Basic and acidic residues" evidence="2">
    <location>
        <begin position="513"/>
        <end position="523"/>
    </location>
</feature>
<feature type="compositionally biased region" description="Polar residues" evidence="2">
    <location>
        <begin position="642"/>
        <end position="657"/>
    </location>
</feature>
<dbReference type="GO" id="GO:0048024">
    <property type="term" value="P:regulation of mRNA splicing, via spliceosome"/>
    <property type="evidence" value="ECO:0007669"/>
    <property type="project" value="TreeGrafter"/>
</dbReference>
<feature type="compositionally biased region" description="Basic and acidic residues" evidence="2">
    <location>
        <begin position="151"/>
        <end position="164"/>
    </location>
</feature>
<dbReference type="PANTHER" id="PTHR23148:SF0">
    <property type="entry name" value="SERINE_ARGININE REPETITIVE MATRIX PROTEIN 1"/>
    <property type="match status" value="1"/>
</dbReference>
<sequence>MSGGFFRGTSADQDTRFSNKQAKLLKSQKFAPELDHLVDITKVKMDVVRPWIANRVTELLGFEDEVLINFIYGLLDGKDINGKEVQIQLTGFMEKNTGKFMKELWGLLLSAQKNASGVPQQFLDAKEEEIRKKKEESDRITLEIQKKKEVEQEKLKKMDSEVDVTRSLTDAIDPTSKHLPPRTSSAHKEEDKEAEERNGSRGKNRLSRSPRSADRAPSSELSSPRSISKSFSNSRSYSDGRNKSRSMSRSPPRRRSISPERRYRSPRKRSMSPRRRHSPRRPRSPLRRRSPHSRRRSTSRSWRRSSSIGRRRSPSPVRRRSPSPVRRGSPSPVRRRSFSPLRRESPSPVRRRSPSPVRRRSPSPVRRRSPPPMRRRSPSPRRRRSPSPVQRRSRRRSPTPRRISPSPLRRRSPSPPRRRSPSPVRRRSPPPRSPKQRRRSPMRSPRQRNRSRSPYRSRSPVFRSRRSLSRDREIQTNGVGSRRSRDDYASQRARGKRSPVRHTPEREEVELSGQDRKALDPVARRPPISLRSPQREPRNRSDGHKKVPVLTSPEGSPSRSESSPRMGKVISRDDKSPSESPVRVERARMARADSASPVRQRRDHASRRDSPDTSGGEEISHARGDGGHRSVSPRKRIRHSSAVDNKNIPSKNFNNEEYSPKRFAGDQSGEATGRRMENLELRKKDRDRKSEKASVRAEHPGSSTQHVLRTVVGVEYGPGRIEDERSTLNQIPDEQSFGKKRSREGSVRGDKTEALQKSRKRVDNNRPAASDSDYDSEDNEKYRSEEMEKRKHKRSDRHQMASDDDASYDSQIDARKEAKRRRKEEKRLKKEERRRRREERHRKREERRAGRLKAKSMDTVPTPSHIEKNRNVADDVDGDVASKRESNPSDIEETETEQKKLEIELRKKALESLRAKKASNP</sequence>
<feature type="compositionally biased region" description="Basic residues" evidence="2">
    <location>
        <begin position="264"/>
        <end position="321"/>
    </location>
</feature>
<dbReference type="FunCoup" id="A0A200QYL7">
    <property type="interactions" value="1133"/>
</dbReference>
<evidence type="ECO:0000256" key="1">
    <source>
        <dbReference type="ARBA" id="ARBA00022664"/>
    </source>
</evidence>
<dbReference type="OMA" id="DHRQSPM"/>
<dbReference type="InterPro" id="IPR002483">
    <property type="entry name" value="PWI_dom"/>
</dbReference>
<dbReference type="Pfam" id="PF01480">
    <property type="entry name" value="PWI"/>
    <property type="match status" value="1"/>
</dbReference>
<proteinExistence type="predicted"/>
<evidence type="ECO:0000259" key="3">
    <source>
        <dbReference type="PROSITE" id="PS51025"/>
    </source>
</evidence>
<feature type="compositionally biased region" description="Low complexity" evidence="2">
    <location>
        <begin position="209"/>
        <end position="237"/>
    </location>
</feature>
<feature type="domain" description="PWI" evidence="3">
    <location>
        <begin position="27"/>
        <end position="125"/>
    </location>
</feature>
<reference evidence="4 5" key="1">
    <citation type="journal article" date="2017" name="Mol. Plant">
        <title>The Genome of Medicinal Plant Macleaya cordata Provides New Insights into Benzylisoquinoline Alkaloids Metabolism.</title>
        <authorList>
            <person name="Liu X."/>
            <person name="Liu Y."/>
            <person name="Huang P."/>
            <person name="Ma Y."/>
            <person name="Qing Z."/>
            <person name="Tang Q."/>
            <person name="Cao H."/>
            <person name="Cheng P."/>
            <person name="Zheng Y."/>
            <person name="Yuan Z."/>
            <person name="Zhou Y."/>
            <person name="Liu J."/>
            <person name="Tang Z."/>
            <person name="Zhuo Y."/>
            <person name="Zhang Y."/>
            <person name="Yu L."/>
            <person name="Huang J."/>
            <person name="Yang P."/>
            <person name="Peng Q."/>
            <person name="Zhang J."/>
            <person name="Jiang W."/>
            <person name="Zhang Z."/>
            <person name="Lin K."/>
            <person name="Ro D.K."/>
            <person name="Chen X."/>
            <person name="Xiong X."/>
            <person name="Shang Y."/>
            <person name="Huang S."/>
            <person name="Zeng J."/>
        </authorList>
    </citation>
    <scope>NUCLEOTIDE SEQUENCE [LARGE SCALE GENOMIC DNA]</scope>
    <source>
        <strain evidence="5">cv. BLH2017</strain>
        <tissue evidence="4">Root</tissue>
    </source>
</reference>
<dbReference type="Proteomes" id="UP000195402">
    <property type="component" value="Unassembled WGS sequence"/>
</dbReference>
<dbReference type="GO" id="GO:0005681">
    <property type="term" value="C:spliceosomal complex"/>
    <property type="evidence" value="ECO:0007669"/>
    <property type="project" value="TreeGrafter"/>
</dbReference>
<feature type="compositionally biased region" description="Basic and acidic residues" evidence="2">
    <location>
        <begin position="743"/>
        <end position="764"/>
    </location>
</feature>
<dbReference type="PROSITE" id="PS51025">
    <property type="entry name" value="PWI"/>
    <property type="match status" value="1"/>
</dbReference>
<evidence type="ECO:0000313" key="5">
    <source>
        <dbReference type="Proteomes" id="UP000195402"/>
    </source>
</evidence>
<dbReference type="InParanoid" id="A0A200QYL7"/>
<feature type="compositionally biased region" description="Basic and acidic residues" evidence="2">
    <location>
        <begin position="672"/>
        <end position="699"/>
    </location>
</feature>